<dbReference type="eggNOG" id="COG0438">
    <property type="taxonomic scope" value="Bacteria"/>
</dbReference>
<sequence>MLFRLPHLIGCIRAARRRIADSDLTYISTSVIADYLLAARTSPAACLCHVHESPDGLALLAVRALLHWAAIPMIFNSAATQTQFSLPEAIPQAVVLNSCKTPEKTRPVEYDGLAPLKVLMLGRINSWKGQDLLVEAVAAMRIEARARIEIRIVGGTFDNARHDLALLDLIRRFELESYIEVLGFDPDPTPHYQWCDILVVPSRKPEPFGLVAIEAFSHGRAVIAADHGGLTEIVTPDRDGWRFEPNSAADLARYLEMAVASPFAVRTMGETARITHAQRFTETIFERSFAEALHPADPTAP</sequence>
<evidence type="ECO:0000313" key="2">
    <source>
        <dbReference type="EMBL" id="EPY01679.1"/>
    </source>
</evidence>
<organism evidence="2 3">
    <name type="scientific">Magnetospirillum fulvum MGU-K5</name>
    <dbReference type="NCBI Taxonomy" id="1316936"/>
    <lineage>
        <taxon>Bacteria</taxon>
        <taxon>Pseudomonadati</taxon>
        <taxon>Pseudomonadota</taxon>
        <taxon>Alphaproteobacteria</taxon>
        <taxon>Rhodospirillales</taxon>
        <taxon>Rhodospirillaceae</taxon>
        <taxon>Magnetospirillum</taxon>
    </lineage>
</organism>
<dbReference type="OrthoDB" id="9790710at2"/>
<dbReference type="Pfam" id="PF00534">
    <property type="entry name" value="Glycos_transf_1"/>
    <property type="match status" value="1"/>
</dbReference>
<dbReference type="EMBL" id="AQPH01000033">
    <property type="protein sequence ID" value="EPY01679.1"/>
    <property type="molecule type" value="Genomic_DNA"/>
</dbReference>
<gene>
    <name evidence="2" type="ORF">K678_09868</name>
</gene>
<proteinExistence type="predicted"/>
<dbReference type="AlphaFoldDB" id="S9SAF8"/>
<dbReference type="Gene3D" id="3.40.50.2000">
    <property type="entry name" value="Glycogen Phosphorylase B"/>
    <property type="match status" value="1"/>
</dbReference>
<dbReference type="PANTHER" id="PTHR12526:SF627">
    <property type="entry name" value="D-RHAMNOSYLTRANSFERASE WBPZ"/>
    <property type="match status" value="1"/>
</dbReference>
<evidence type="ECO:0000259" key="1">
    <source>
        <dbReference type="Pfam" id="PF00534"/>
    </source>
</evidence>
<dbReference type="Proteomes" id="UP000015350">
    <property type="component" value="Unassembled WGS sequence"/>
</dbReference>
<feature type="domain" description="Glycosyl transferase family 1" evidence="1">
    <location>
        <begin position="116"/>
        <end position="273"/>
    </location>
</feature>
<dbReference type="PANTHER" id="PTHR12526">
    <property type="entry name" value="GLYCOSYLTRANSFERASE"/>
    <property type="match status" value="1"/>
</dbReference>
<protein>
    <submittedName>
        <fullName evidence="2">Group 1 glycosyl transferase</fullName>
    </submittedName>
</protein>
<dbReference type="GO" id="GO:0016757">
    <property type="term" value="F:glycosyltransferase activity"/>
    <property type="evidence" value="ECO:0007669"/>
    <property type="project" value="InterPro"/>
</dbReference>
<evidence type="ECO:0000313" key="3">
    <source>
        <dbReference type="Proteomes" id="UP000015350"/>
    </source>
</evidence>
<keyword evidence="2" id="KW-0808">Transferase</keyword>
<comment type="caution">
    <text evidence="2">The sequence shown here is derived from an EMBL/GenBank/DDBJ whole genome shotgun (WGS) entry which is preliminary data.</text>
</comment>
<dbReference type="InterPro" id="IPR001296">
    <property type="entry name" value="Glyco_trans_1"/>
</dbReference>
<dbReference type="RefSeq" id="WP_021132301.1">
    <property type="nucleotide sequence ID" value="NZ_AQPH01000033.1"/>
</dbReference>
<dbReference type="SUPFAM" id="SSF53756">
    <property type="entry name" value="UDP-Glycosyltransferase/glycogen phosphorylase"/>
    <property type="match status" value="1"/>
</dbReference>
<name>S9SAF8_MAGFU</name>
<dbReference type="STRING" id="1316936.K678_09868"/>
<reference evidence="2 3" key="1">
    <citation type="submission" date="2013-04" db="EMBL/GenBank/DDBJ databases">
        <authorList>
            <person name="Kuznetsov B."/>
            <person name="Ivanovsky R."/>
        </authorList>
    </citation>
    <scope>NUCLEOTIDE SEQUENCE [LARGE SCALE GENOMIC DNA]</scope>
    <source>
        <strain evidence="2 3">MGU-K5</strain>
    </source>
</reference>
<accession>S9SAF8</accession>